<dbReference type="PANTHER" id="PTHR24403">
    <property type="entry name" value="ZINC FINGER PROTEIN"/>
    <property type="match status" value="1"/>
</dbReference>
<dbReference type="SUPFAM" id="SSF57667">
    <property type="entry name" value="beta-beta-alpha zinc fingers"/>
    <property type="match status" value="1"/>
</dbReference>
<keyword evidence="4" id="KW-0862">Zinc</keyword>
<dbReference type="GeneID" id="9839311"/>
<dbReference type="EMBL" id="DS268410">
    <property type="protein sequence ID" value="EFP00145.1"/>
    <property type="molecule type" value="Genomic_DNA"/>
</dbReference>
<keyword evidence="2" id="KW-0677">Repeat</keyword>
<dbReference type="RefSeq" id="XP_003115657.2">
    <property type="nucleotide sequence ID" value="XM_003115609.2"/>
</dbReference>
<evidence type="ECO:0000256" key="3">
    <source>
        <dbReference type="ARBA" id="ARBA00022771"/>
    </source>
</evidence>
<protein>
    <submittedName>
        <fullName evidence="6">CRE-ZTF-28 protein</fullName>
    </submittedName>
</protein>
<evidence type="ECO:0000256" key="5">
    <source>
        <dbReference type="SAM" id="MobiDB-lite"/>
    </source>
</evidence>
<evidence type="ECO:0000313" key="6">
    <source>
        <dbReference type="EMBL" id="EFP00145.1"/>
    </source>
</evidence>
<evidence type="ECO:0000256" key="1">
    <source>
        <dbReference type="ARBA" id="ARBA00022723"/>
    </source>
</evidence>
<dbReference type="GO" id="GO:0008270">
    <property type="term" value="F:zinc ion binding"/>
    <property type="evidence" value="ECO:0007669"/>
    <property type="project" value="UniProtKB-KW"/>
</dbReference>
<dbReference type="GO" id="GO:0005634">
    <property type="term" value="C:nucleus"/>
    <property type="evidence" value="ECO:0007669"/>
    <property type="project" value="TreeGrafter"/>
</dbReference>
<accession>E3LLJ5</accession>
<dbReference type="KEGG" id="crq:GCK72_019578"/>
<gene>
    <name evidence="6" type="primary">Cre-ztf-28</name>
    <name evidence="6" type="ORF">CRE_19059</name>
</gene>
<dbReference type="InterPro" id="IPR050688">
    <property type="entry name" value="Zinc_finger/UBP_domain"/>
</dbReference>
<dbReference type="FunCoup" id="E3LLJ5">
    <property type="interactions" value="361"/>
</dbReference>
<name>E3LLJ5_CAERE</name>
<feature type="compositionally biased region" description="Low complexity" evidence="5">
    <location>
        <begin position="147"/>
        <end position="166"/>
    </location>
</feature>
<organism evidence="7">
    <name type="scientific">Caenorhabditis remanei</name>
    <name type="common">Caenorhabditis vulgaris</name>
    <dbReference type="NCBI Taxonomy" id="31234"/>
    <lineage>
        <taxon>Eukaryota</taxon>
        <taxon>Metazoa</taxon>
        <taxon>Ecdysozoa</taxon>
        <taxon>Nematoda</taxon>
        <taxon>Chromadorea</taxon>
        <taxon>Rhabditida</taxon>
        <taxon>Rhabditina</taxon>
        <taxon>Rhabditomorpha</taxon>
        <taxon>Rhabditoidea</taxon>
        <taxon>Rhabditidae</taxon>
        <taxon>Peloderinae</taxon>
        <taxon>Caenorhabditis</taxon>
    </lineage>
</organism>
<feature type="compositionally biased region" description="Polar residues" evidence="5">
    <location>
        <begin position="119"/>
        <end position="132"/>
    </location>
</feature>
<dbReference type="InterPro" id="IPR013087">
    <property type="entry name" value="Znf_C2H2_type"/>
</dbReference>
<feature type="region of interest" description="Disordered" evidence="5">
    <location>
        <begin position="99"/>
        <end position="182"/>
    </location>
</feature>
<keyword evidence="1" id="KW-0479">Metal-binding</keyword>
<dbReference type="eggNOG" id="KOG1721">
    <property type="taxonomic scope" value="Eukaryota"/>
</dbReference>
<dbReference type="GO" id="GO:0010468">
    <property type="term" value="P:regulation of gene expression"/>
    <property type="evidence" value="ECO:0007669"/>
    <property type="project" value="TreeGrafter"/>
</dbReference>
<dbReference type="AlphaFoldDB" id="E3LLJ5"/>
<dbReference type="Gene3D" id="3.30.160.60">
    <property type="entry name" value="Classic Zinc Finger"/>
    <property type="match status" value="1"/>
</dbReference>
<dbReference type="InterPro" id="IPR036236">
    <property type="entry name" value="Znf_C2H2_sf"/>
</dbReference>
<dbReference type="PROSITE" id="PS50157">
    <property type="entry name" value="ZINC_FINGER_C2H2_2"/>
    <property type="match status" value="1"/>
</dbReference>
<reference evidence="6" key="1">
    <citation type="submission" date="2007-07" db="EMBL/GenBank/DDBJ databases">
        <title>PCAP assembly of the Caenorhabditis remanei genome.</title>
        <authorList>
            <consortium name="The Caenorhabditis remanei Sequencing Consortium"/>
            <person name="Wilson R.K."/>
        </authorList>
    </citation>
    <scope>NUCLEOTIDE SEQUENCE [LARGE SCALE GENOMIC DNA]</scope>
    <source>
        <strain evidence="6">PB4641</strain>
    </source>
</reference>
<dbReference type="OrthoDB" id="6077919at2759"/>
<evidence type="ECO:0000256" key="4">
    <source>
        <dbReference type="ARBA" id="ARBA00022833"/>
    </source>
</evidence>
<dbReference type="HOGENOM" id="CLU_098769_0_0_1"/>
<dbReference type="Proteomes" id="UP000008281">
    <property type="component" value="Unassembled WGS sequence"/>
</dbReference>
<dbReference type="STRING" id="31234.E3LLJ5"/>
<evidence type="ECO:0000313" key="7">
    <source>
        <dbReference type="Proteomes" id="UP000008281"/>
    </source>
</evidence>
<dbReference type="PROSITE" id="PS00028">
    <property type="entry name" value="ZINC_FINGER_C2H2_1"/>
    <property type="match status" value="1"/>
</dbReference>
<sequence length="253" mass="28192">MDFPVTKQKRVEFLKRPDLQGTYVCGSCSHVFVHASSLNRHRRNRHSGEHSCLLCDYKLLENEDIHIHMKTHHNLFGTIMCTCCNYTFESKSQLHDHMTSMARTGSPGSTMPIAKSDNAPGSLSQAVVQSKTPRVIKTPARPKKKSGSVTPSSASSSSSEAPSRASSPPPHQKISQVTTQTVDDDKEVEFTKLLHDAVAKILDGGEYFGDLLTLPETWEEIVKKATAVVNNNIEEMEAGKKIKQHQQHKRFKL</sequence>
<keyword evidence="7" id="KW-1185">Reference proteome</keyword>
<keyword evidence="3" id="KW-0863">Zinc-finger</keyword>
<evidence type="ECO:0000256" key="2">
    <source>
        <dbReference type="ARBA" id="ARBA00022737"/>
    </source>
</evidence>
<dbReference type="OMA" id="MCERALN"/>
<dbReference type="SMART" id="SM00355">
    <property type="entry name" value="ZnF_C2H2"/>
    <property type="match status" value="3"/>
</dbReference>
<dbReference type="PANTHER" id="PTHR24403:SF67">
    <property type="entry name" value="FI01116P-RELATED"/>
    <property type="match status" value="1"/>
</dbReference>
<proteinExistence type="predicted"/>
<dbReference type="CTD" id="9839311"/>